<proteinExistence type="predicted"/>
<dbReference type="GO" id="GO:0016832">
    <property type="term" value="F:aldehyde-lyase activity"/>
    <property type="evidence" value="ECO:0007669"/>
    <property type="project" value="InterPro"/>
</dbReference>
<feature type="binding site" evidence="2">
    <location>
        <position position="104"/>
    </location>
    <ligand>
        <name>Zn(2+)</name>
        <dbReference type="ChEBI" id="CHEBI:29105"/>
        <label>2</label>
    </ligand>
</feature>
<dbReference type="EMBL" id="AZFJ01000007">
    <property type="protein sequence ID" value="KRL88080.1"/>
    <property type="molecule type" value="Genomic_DNA"/>
</dbReference>
<dbReference type="SUPFAM" id="SSF51569">
    <property type="entry name" value="Aldolase"/>
    <property type="match status" value="1"/>
</dbReference>
<gene>
    <name evidence="3" type="ORF">FC50_GL000270</name>
</gene>
<dbReference type="Proteomes" id="UP000051922">
    <property type="component" value="Unassembled WGS sequence"/>
</dbReference>
<keyword evidence="2" id="KW-0862">Zinc</keyword>
<dbReference type="PATRIC" id="fig|1423783.4.peg.282"/>
<reference evidence="3 4" key="1">
    <citation type="journal article" date="2015" name="Genome Announc.">
        <title>Expanding the biotechnology potential of lactobacilli through comparative genomics of 213 strains and associated genera.</title>
        <authorList>
            <person name="Sun Z."/>
            <person name="Harris H.M."/>
            <person name="McCann A."/>
            <person name="Guo C."/>
            <person name="Argimon S."/>
            <person name="Zhang W."/>
            <person name="Yang X."/>
            <person name="Jeffery I.B."/>
            <person name="Cooney J.C."/>
            <person name="Kagawa T.F."/>
            <person name="Liu W."/>
            <person name="Song Y."/>
            <person name="Salvetti E."/>
            <person name="Wrobel A."/>
            <person name="Rasinkangas P."/>
            <person name="Parkhill J."/>
            <person name="Rea M.C."/>
            <person name="O'Sullivan O."/>
            <person name="Ritari J."/>
            <person name="Douillard F.P."/>
            <person name="Paul Ross R."/>
            <person name="Yang R."/>
            <person name="Briner A.E."/>
            <person name="Felis G.E."/>
            <person name="de Vos W.M."/>
            <person name="Barrangou R."/>
            <person name="Klaenhammer T.R."/>
            <person name="Caufield P.W."/>
            <person name="Cui Y."/>
            <person name="Zhang H."/>
            <person name="O'Toole P.W."/>
        </authorList>
    </citation>
    <scope>NUCLEOTIDE SEQUENCE [LARGE SCALE GENOMIC DNA]</scope>
    <source>
        <strain evidence="3 4">DSM 15945</strain>
    </source>
</reference>
<feature type="binding site" evidence="2">
    <location>
        <position position="134"/>
    </location>
    <ligand>
        <name>Zn(2+)</name>
        <dbReference type="ChEBI" id="CHEBI:29105"/>
        <label>2</label>
    </ligand>
</feature>
<evidence type="ECO:0000256" key="2">
    <source>
        <dbReference type="PIRSR" id="PIRSR001359-3"/>
    </source>
</evidence>
<feature type="binding site" evidence="2">
    <location>
        <position position="83"/>
    </location>
    <ligand>
        <name>Zn(2+)</name>
        <dbReference type="ChEBI" id="CHEBI:29105"/>
        <label>1</label>
        <note>catalytic</note>
    </ligand>
</feature>
<dbReference type="PANTHER" id="PTHR30304:SF0">
    <property type="entry name" value="D-TAGATOSE-1,6-BISPHOSPHATE ALDOLASE SUBUNIT GATY-RELATED"/>
    <property type="match status" value="1"/>
</dbReference>
<dbReference type="InterPro" id="IPR050246">
    <property type="entry name" value="Class_II_FBP_aldolase"/>
</dbReference>
<organism evidence="3 4">
    <name type="scientific">Lacticaseibacillus pantheris DSM 15945 = JCM 12539 = NBRC 106106</name>
    <dbReference type="NCBI Taxonomy" id="1423783"/>
    <lineage>
        <taxon>Bacteria</taxon>
        <taxon>Bacillati</taxon>
        <taxon>Bacillota</taxon>
        <taxon>Bacilli</taxon>
        <taxon>Lactobacillales</taxon>
        <taxon>Lactobacillaceae</taxon>
        <taxon>Lacticaseibacillus</taxon>
    </lineage>
</organism>
<dbReference type="Gene3D" id="3.20.20.70">
    <property type="entry name" value="Aldolase class I"/>
    <property type="match status" value="1"/>
</dbReference>
<protein>
    <submittedName>
        <fullName evidence="3">Tagatose-1,6-bisphosphate aldolase</fullName>
    </submittedName>
</protein>
<comment type="cofactor">
    <cofactor evidence="2">
        <name>Zn(2+)</name>
        <dbReference type="ChEBI" id="CHEBI:29105"/>
    </cofactor>
    <text evidence="2">Binds 2 Zn(2+) ions per subunit. One is catalytic and the other provides a structural contribution.</text>
</comment>
<feature type="active site" description="Proton donor" evidence="1">
    <location>
        <position position="82"/>
    </location>
</feature>
<dbReference type="NCBIfam" id="TIGR00167">
    <property type="entry name" value="cbbA"/>
    <property type="match status" value="1"/>
</dbReference>
<dbReference type="PIRSF" id="PIRSF001359">
    <property type="entry name" value="F_bP_aldolase_II"/>
    <property type="match status" value="1"/>
</dbReference>
<dbReference type="OrthoDB" id="9803995at2"/>
<accession>A0A0R1U498</accession>
<evidence type="ECO:0000256" key="1">
    <source>
        <dbReference type="PIRSR" id="PIRSR001359-1"/>
    </source>
</evidence>
<keyword evidence="4" id="KW-1185">Reference proteome</keyword>
<dbReference type="CDD" id="cd00947">
    <property type="entry name" value="TBP_aldolase_IIB"/>
    <property type="match status" value="1"/>
</dbReference>
<feature type="binding site" evidence="2">
    <location>
        <position position="209"/>
    </location>
    <ligand>
        <name>Zn(2+)</name>
        <dbReference type="ChEBI" id="CHEBI:29105"/>
        <label>1</label>
        <note>catalytic</note>
    </ligand>
</feature>
<dbReference type="InterPro" id="IPR013785">
    <property type="entry name" value="Aldolase_TIM"/>
</dbReference>
<sequence>MTLVNLNEILKSAQAGHYAVGAFNVTNLEMVDSIVNAAESQHAPVVVQYAEGDDERITIEKVGYYATEIARQASVPVVVHLDHGHSFSACMRAIRCGYSSVMFDGSELPYDENLETSKEVVKVAHEVGVSVEVELGRMIRSNGRPLTNPDITELMTNPDIAGEFSKKTNADALAVSFGTVHGVYKTVPKLNFDRLKALRENIKQPLVVHGGSGLKTEEYQQMAQMGITKINFYSDMANRVARHIVSDLVQKGEDIYIQDWTDLQLKYVTDDLAQKIRVFGSANMANIS</sequence>
<keyword evidence="2" id="KW-0479">Metal-binding</keyword>
<dbReference type="GO" id="GO:0008270">
    <property type="term" value="F:zinc ion binding"/>
    <property type="evidence" value="ECO:0007669"/>
    <property type="project" value="InterPro"/>
</dbReference>
<evidence type="ECO:0000313" key="4">
    <source>
        <dbReference type="Proteomes" id="UP000051922"/>
    </source>
</evidence>
<dbReference type="InterPro" id="IPR000771">
    <property type="entry name" value="FBA_II"/>
</dbReference>
<name>A0A0R1U498_9LACO</name>
<dbReference type="PANTHER" id="PTHR30304">
    <property type="entry name" value="D-TAGATOSE-1,6-BISPHOSPHATE ALDOLASE"/>
    <property type="match status" value="1"/>
</dbReference>
<feature type="binding site" evidence="2">
    <location>
        <position position="181"/>
    </location>
    <ligand>
        <name>Zn(2+)</name>
        <dbReference type="ChEBI" id="CHEBI:29105"/>
        <label>1</label>
        <note>catalytic</note>
    </ligand>
</feature>
<dbReference type="RefSeq" id="WP_056956141.1">
    <property type="nucleotide sequence ID" value="NZ_AZFJ01000007.1"/>
</dbReference>
<evidence type="ECO:0000313" key="3">
    <source>
        <dbReference type="EMBL" id="KRL88080.1"/>
    </source>
</evidence>
<dbReference type="STRING" id="1423783.FC50_GL000270"/>
<dbReference type="AlphaFoldDB" id="A0A0R1U498"/>
<comment type="caution">
    <text evidence="3">The sequence shown here is derived from an EMBL/GenBank/DDBJ whole genome shotgun (WGS) entry which is preliminary data.</text>
</comment>
<dbReference type="GO" id="GO:0005975">
    <property type="term" value="P:carbohydrate metabolic process"/>
    <property type="evidence" value="ECO:0007669"/>
    <property type="project" value="InterPro"/>
</dbReference>
<dbReference type="Pfam" id="PF01116">
    <property type="entry name" value="F_bP_aldolase"/>
    <property type="match status" value="1"/>
</dbReference>